<feature type="non-terminal residue" evidence="1">
    <location>
        <position position="143"/>
    </location>
</feature>
<dbReference type="EMBL" id="CAUYUJ010010885">
    <property type="protein sequence ID" value="CAK0830432.1"/>
    <property type="molecule type" value="Genomic_DNA"/>
</dbReference>
<protein>
    <submittedName>
        <fullName evidence="1">Uncharacterized protein</fullName>
    </submittedName>
</protein>
<reference evidence="1" key="1">
    <citation type="submission" date="2023-10" db="EMBL/GenBank/DDBJ databases">
        <authorList>
            <person name="Chen Y."/>
            <person name="Shah S."/>
            <person name="Dougan E. K."/>
            <person name="Thang M."/>
            <person name="Chan C."/>
        </authorList>
    </citation>
    <scope>NUCLEOTIDE SEQUENCE [LARGE SCALE GENOMIC DNA]</scope>
</reference>
<accession>A0ABN9SEF3</accession>
<keyword evidence="2" id="KW-1185">Reference proteome</keyword>
<sequence>MARAHLACHAPPLLCPPLSHFLLRMPALLRSRFGPSALPIVVGFARVQRNGNVSCGSAVEHRAVAQAGAGLPPAPLRAGAGCWNAARRRIQALRGAGCLLPGRVPAGIRRRAGMRRGRWPCRGRAALREALLGRRRGAADAPV</sequence>
<dbReference type="Proteomes" id="UP001189429">
    <property type="component" value="Unassembled WGS sequence"/>
</dbReference>
<evidence type="ECO:0000313" key="2">
    <source>
        <dbReference type="Proteomes" id="UP001189429"/>
    </source>
</evidence>
<gene>
    <name evidence="1" type="ORF">PCOR1329_LOCUS29081</name>
</gene>
<organism evidence="1 2">
    <name type="scientific">Prorocentrum cordatum</name>
    <dbReference type="NCBI Taxonomy" id="2364126"/>
    <lineage>
        <taxon>Eukaryota</taxon>
        <taxon>Sar</taxon>
        <taxon>Alveolata</taxon>
        <taxon>Dinophyceae</taxon>
        <taxon>Prorocentrales</taxon>
        <taxon>Prorocentraceae</taxon>
        <taxon>Prorocentrum</taxon>
    </lineage>
</organism>
<proteinExistence type="predicted"/>
<name>A0ABN9SEF3_9DINO</name>
<comment type="caution">
    <text evidence="1">The sequence shown here is derived from an EMBL/GenBank/DDBJ whole genome shotgun (WGS) entry which is preliminary data.</text>
</comment>
<evidence type="ECO:0000313" key="1">
    <source>
        <dbReference type="EMBL" id="CAK0830432.1"/>
    </source>
</evidence>